<dbReference type="Proteomes" id="UP000714275">
    <property type="component" value="Unassembled WGS sequence"/>
</dbReference>
<feature type="transmembrane region" description="Helical" evidence="1">
    <location>
        <begin position="235"/>
        <end position="256"/>
    </location>
</feature>
<organism evidence="3 4">
    <name type="scientific">Suillus placidus</name>
    <dbReference type="NCBI Taxonomy" id="48579"/>
    <lineage>
        <taxon>Eukaryota</taxon>
        <taxon>Fungi</taxon>
        <taxon>Dikarya</taxon>
        <taxon>Basidiomycota</taxon>
        <taxon>Agaricomycotina</taxon>
        <taxon>Agaricomycetes</taxon>
        <taxon>Agaricomycetidae</taxon>
        <taxon>Boletales</taxon>
        <taxon>Suillineae</taxon>
        <taxon>Suillaceae</taxon>
        <taxon>Suillus</taxon>
    </lineage>
</organism>
<protein>
    <recommendedName>
        <fullName evidence="2">DUF6534 domain-containing protein</fullName>
    </recommendedName>
</protein>
<reference evidence="3" key="1">
    <citation type="journal article" date="2020" name="New Phytol.">
        <title>Comparative genomics reveals dynamic genome evolution in host specialist ectomycorrhizal fungi.</title>
        <authorList>
            <person name="Lofgren L.A."/>
            <person name="Nguyen N.H."/>
            <person name="Vilgalys R."/>
            <person name="Ruytinx J."/>
            <person name="Liao H.L."/>
            <person name="Branco S."/>
            <person name="Kuo A."/>
            <person name="LaButti K."/>
            <person name="Lipzen A."/>
            <person name="Andreopoulos W."/>
            <person name="Pangilinan J."/>
            <person name="Riley R."/>
            <person name="Hundley H."/>
            <person name="Na H."/>
            <person name="Barry K."/>
            <person name="Grigoriev I.V."/>
            <person name="Stajich J.E."/>
            <person name="Kennedy P.G."/>
        </authorList>
    </citation>
    <scope>NUCLEOTIDE SEQUENCE</scope>
    <source>
        <strain evidence="3">DOB743</strain>
    </source>
</reference>
<keyword evidence="4" id="KW-1185">Reference proteome</keyword>
<dbReference type="Pfam" id="PF20152">
    <property type="entry name" value="DUF6534"/>
    <property type="match status" value="1"/>
</dbReference>
<evidence type="ECO:0000256" key="1">
    <source>
        <dbReference type="SAM" id="Phobius"/>
    </source>
</evidence>
<feature type="transmembrane region" description="Helical" evidence="1">
    <location>
        <begin position="152"/>
        <end position="177"/>
    </location>
</feature>
<feature type="transmembrane region" description="Helical" evidence="1">
    <location>
        <begin position="119"/>
        <end position="140"/>
    </location>
</feature>
<comment type="caution">
    <text evidence="3">The sequence shown here is derived from an EMBL/GenBank/DDBJ whole genome shotgun (WGS) entry which is preliminary data.</text>
</comment>
<keyword evidence="1" id="KW-0472">Membrane</keyword>
<feature type="domain" description="DUF6534" evidence="2">
    <location>
        <begin position="198"/>
        <end position="285"/>
    </location>
</feature>
<evidence type="ECO:0000259" key="2">
    <source>
        <dbReference type="Pfam" id="PF20152"/>
    </source>
</evidence>
<keyword evidence="1" id="KW-1133">Transmembrane helix</keyword>
<feature type="transmembrane region" description="Helical" evidence="1">
    <location>
        <begin position="262"/>
        <end position="282"/>
    </location>
</feature>
<accession>A0A9P7A3U2</accession>
<dbReference type="OrthoDB" id="2681808at2759"/>
<dbReference type="AlphaFoldDB" id="A0A9P7A3U2"/>
<feature type="transmembrane region" description="Helical" evidence="1">
    <location>
        <begin position="189"/>
        <end position="214"/>
    </location>
</feature>
<dbReference type="PANTHER" id="PTHR40465:SF1">
    <property type="entry name" value="DUF6534 DOMAIN-CONTAINING PROTEIN"/>
    <property type="match status" value="1"/>
</dbReference>
<evidence type="ECO:0000313" key="3">
    <source>
        <dbReference type="EMBL" id="KAG1781939.1"/>
    </source>
</evidence>
<keyword evidence="1" id="KW-0812">Transmembrane</keyword>
<name>A0A9P7A3U2_9AGAM</name>
<feature type="transmembrane region" description="Helical" evidence="1">
    <location>
        <begin position="70"/>
        <end position="92"/>
    </location>
</feature>
<evidence type="ECO:0000313" key="4">
    <source>
        <dbReference type="Proteomes" id="UP000714275"/>
    </source>
</evidence>
<sequence length="347" mass="38653">MPSARSGFGPSFQSFISKMTSANNQSSSDTFDEGPFVIGYTCCFMLMGILIVQCFIYFSRFPKDRMWTKVLVSVILLLETIITVFAFHGFWIGATQHGSNLSWVVAVGIGGQQLVPDPLWSFVALAPLTGLVSFLTHGFFCWRIWAVRKSMIVPVFVMLLSLVQFSMVTYGGVVYGLVPDIEDDIPMPFYVPVWLVGSLVCDSVITVYMTLSLVQCNEKSGFKHTKSLFAKLIKLTIETGLVTTTAAIIELVLAIAFRVTMYHIALFYIISKLYANCMLATLNSRILLNRTVDQHKTAAIYDDWHSSARSGGTPSRNSANVIQIHTKVETAIEMDPYHSDQKNSMQV</sequence>
<feature type="transmembrane region" description="Helical" evidence="1">
    <location>
        <begin position="37"/>
        <end position="58"/>
    </location>
</feature>
<gene>
    <name evidence="3" type="ORF">EV702DRAFT_495059</name>
</gene>
<dbReference type="EMBL" id="JABBWD010000004">
    <property type="protein sequence ID" value="KAG1781939.1"/>
    <property type="molecule type" value="Genomic_DNA"/>
</dbReference>
<proteinExistence type="predicted"/>
<dbReference type="PANTHER" id="PTHR40465">
    <property type="entry name" value="CHROMOSOME 1, WHOLE GENOME SHOTGUN SEQUENCE"/>
    <property type="match status" value="1"/>
</dbReference>
<dbReference type="InterPro" id="IPR045339">
    <property type="entry name" value="DUF6534"/>
</dbReference>